<dbReference type="InterPro" id="IPR046905">
    <property type="entry name" value="ABC-3C_MC1"/>
</dbReference>
<dbReference type="OrthoDB" id="2083773at2"/>
<dbReference type="RefSeq" id="WP_091433647.1">
    <property type="nucleotide sequence ID" value="NZ_FNMV01000011.1"/>
</dbReference>
<dbReference type="AlphaFoldDB" id="A0A1H3CES8"/>
<dbReference type="Proteomes" id="UP000198569">
    <property type="component" value="Unassembled WGS sequence"/>
</dbReference>
<name>A0A1H3CES8_9FLAO</name>
<accession>A0A1H3CES8</accession>
<dbReference type="Pfam" id="PF20289">
    <property type="entry name" value="MComp1"/>
    <property type="match status" value="1"/>
</dbReference>
<evidence type="ECO:0000313" key="2">
    <source>
        <dbReference type="Proteomes" id="UP000198569"/>
    </source>
</evidence>
<protein>
    <submittedName>
        <fullName evidence="1">Uncharacterized protein</fullName>
    </submittedName>
</protein>
<dbReference type="STRING" id="229203.SAMN05444338_11196"/>
<gene>
    <name evidence="1" type="ORF">SAMN05444338_11196</name>
</gene>
<reference evidence="2" key="1">
    <citation type="submission" date="2016-10" db="EMBL/GenBank/DDBJ databases">
        <authorList>
            <person name="Varghese N."/>
            <person name="Submissions S."/>
        </authorList>
    </citation>
    <scope>NUCLEOTIDE SEQUENCE [LARGE SCALE GENOMIC DNA]</scope>
    <source>
        <strain evidence="2">DSM 15718</strain>
    </source>
</reference>
<keyword evidence="2" id="KW-1185">Reference proteome</keyword>
<sequence>MSKNIIEILKENFSQQEFELYQGTYGGSINAFFIKSDSEKVLSETWEKIRNMIGVYFQSKLESEFDVWNIYLFYITSDVSKEVKHRIEHDTISSRKIVVNDQKAMSSSDFKDYLFSEHITNINLNVNLSSKVSPKFSKNKILSGIIDKIDLVKAKKNKEDFFGEALEQIEKSLTDEV</sequence>
<evidence type="ECO:0000313" key="1">
    <source>
        <dbReference type="EMBL" id="SDX52595.1"/>
    </source>
</evidence>
<organism evidence="1 2">
    <name type="scientific">Flavobacterium degerlachei</name>
    <dbReference type="NCBI Taxonomy" id="229203"/>
    <lineage>
        <taxon>Bacteria</taxon>
        <taxon>Pseudomonadati</taxon>
        <taxon>Bacteroidota</taxon>
        <taxon>Flavobacteriia</taxon>
        <taxon>Flavobacteriales</taxon>
        <taxon>Flavobacteriaceae</taxon>
        <taxon>Flavobacterium</taxon>
    </lineage>
</organism>
<proteinExistence type="predicted"/>
<dbReference type="EMBL" id="FNMV01000011">
    <property type="protein sequence ID" value="SDX52595.1"/>
    <property type="molecule type" value="Genomic_DNA"/>
</dbReference>